<evidence type="ECO:0000313" key="1">
    <source>
        <dbReference type="EMBL" id="ELZ88902.1"/>
    </source>
</evidence>
<protein>
    <submittedName>
        <fullName evidence="1">Uncharacterized protein</fullName>
    </submittedName>
</protein>
<sequence>MTNSRRRPGDWMQLPIDDRILEVLGSSELILSPTIIAENIDKSREEVNRRLSKLSQHGFIVRVRRGRYQISAKGRDYLSGDLDAGKTSENREDE</sequence>
<dbReference type="InterPro" id="IPR036388">
    <property type="entry name" value="WH-like_DNA-bd_sf"/>
</dbReference>
<dbReference type="Gene3D" id="1.10.10.10">
    <property type="entry name" value="Winged helix-like DNA-binding domain superfamily/Winged helix DNA-binding domain"/>
    <property type="match status" value="1"/>
</dbReference>
<dbReference type="Proteomes" id="UP000011577">
    <property type="component" value="Unassembled WGS sequence"/>
</dbReference>
<dbReference type="EMBL" id="AOLL01000026">
    <property type="protein sequence ID" value="ELZ88902.1"/>
    <property type="molecule type" value="Genomic_DNA"/>
</dbReference>
<comment type="caution">
    <text evidence="1">The sequence shown here is derived from an EMBL/GenBank/DDBJ whole genome shotgun (WGS) entry which is preliminary data.</text>
</comment>
<dbReference type="SUPFAM" id="SSF46785">
    <property type="entry name" value="Winged helix' DNA-binding domain"/>
    <property type="match status" value="1"/>
</dbReference>
<proteinExistence type="predicted"/>
<gene>
    <name evidence="1" type="ORF">C452_12635</name>
</gene>
<accession>M0HYX5</accession>
<name>M0HYX5_HALVO</name>
<evidence type="ECO:0000313" key="2">
    <source>
        <dbReference type="Proteomes" id="UP000011577"/>
    </source>
</evidence>
<reference evidence="1 2" key="1">
    <citation type="journal article" date="2014" name="PLoS Genet.">
        <title>Phylogenetically driven sequencing of extremely halophilic archaea reveals strategies for static and dynamic osmo-response.</title>
        <authorList>
            <person name="Becker E.A."/>
            <person name="Seitzer P.M."/>
            <person name="Tritt A."/>
            <person name="Larsen D."/>
            <person name="Krusor M."/>
            <person name="Yao A.I."/>
            <person name="Wu D."/>
            <person name="Madern D."/>
            <person name="Eisen J.A."/>
            <person name="Darling A.E."/>
            <person name="Facciotti M.T."/>
        </authorList>
    </citation>
    <scope>NUCLEOTIDE SEQUENCE [LARGE SCALE GENOMIC DNA]</scope>
    <source>
        <strain evidence="1 2">JCM 10717</strain>
    </source>
</reference>
<dbReference type="InterPro" id="IPR036390">
    <property type="entry name" value="WH_DNA-bd_sf"/>
</dbReference>
<organism evidence="1 2">
    <name type="scientific">Haloferax volcanii JCM 10717</name>
    <dbReference type="NCBI Taxonomy" id="1227458"/>
    <lineage>
        <taxon>Archaea</taxon>
        <taxon>Methanobacteriati</taxon>
        <taxon>Methanobacteriota</taxon>
        <taxon>Stenosarchaea group</taxon>
        <taxon>Halobacteria</taxon>
        <taxon>Halobacteriales</taxon>
        <taxon>Haloferacaceae</taxon>
        <taxon>Haloferax</taxon>
    </lineage>
</organism>
<dbReference type="AlphaFoldDB" id="M0HYX5"/>